<dbReference type="SUPFAM" id="SSF46955">
    <property type="entry name" value="Putative DNA-binding domain"/>
    <property type="match status" value="1"/>
</dbReference>
<reference evidence="3" key="1">
    <citation type="submission" date="2024-02" db="EMBL/GenBank/DDBJ databases">
        <title>Tomenella chthoni gen. nov. sp. nov., a member of the family Jonesiaceae isolated from bat guano.</title>
        <authorList>
            <person name="Miller S.L."/>
            <person name="King J."/>
            <person name="Sankaranarayanan K."/>
            <person name="Lawson P.A."/>
        </authorList>
    </citation>
    <scope>NUCLEOTIDE SEQUENCE</scope>
    <source>
        <strain evidence="3">BS-20</strain>
    </source>
</reference>
<dbReference type="PROSITE" id="PS50937">
    <property type="entry name" value="HTH_MERR_2"/>
    <property type="match status" value="1"/>
</dbReference>
<organism evidence="3">
    <name type="scientific">Jonesiaceae bacterium BS-20</name>
    <dbReference type="NCBI Taxonomy" id="3120821"/>
    <lineage>
        <taxon>Bacteria</taxon>
        <taxon>Bacillati</taxon>
        <taxon>Actinomycetota</taxon>
        <taxon>Actinomycetes</taxon>
        <taxon>Micrococcales</taxon>
        <taxon>Jonesiaceae</taxon>
    </lineage>
</organism>
<dbReference type="GO" id="GO:0003677">
    <property type="term" value="F:DNA binding"/>
    <property type="evidence" value="ECO:0007669"/>
    <property type="project" value="InterPro"/>
</dbReference>
<dbReference type="GO" id="GO:0006355">
    <property type="term" value="P:regulation of DNA-templated transcription"/>
    <property type="evidence" value="ECO:0007669"/>
    <property type="project" value="InterPro"/>
</dbReference>
<dbReference type="Pfam" id="PF13411">
    <property type="entry name" value="MerR_1"/>
    <property type="match status" value="1"/>
</dbReference>
<dbReference type="InterPro" id="IPR000551">
    <property type="entry name" value="MerR-type_HTH_dom"/>
</dbReference>
<evidence type="ECO:0000259" key="2">
    <source>
        <dbReference type="PROSITE" id="PS50937"/>
    </source>
</evidence>
<sequence length="396" mass="43260">MERNPAGSKVSKMTNVKDGGTTTESPTSAVFGQQHLSVAAVAKRIAVAPATLRTWDRRYGLGPSMHQTGAHRRYSHDDVLRLSLMRLWIFRGVTSAQAASCALAADLGEIDSRQLEQDLQAEVLKSTEGTLIEQESEIKVIEPVRHATVTSINHLRVANGAPTNPWQARCADVVSAALHDDYDACSAALWVEPNADLIQWWKRLVRPALERIASHTVLATPGQSPKMLVFRIVLEQLQRITRDDSGVFAGHPSKLRDMVLVFTPDSERLSLSAHVLAAALVGGNVNGRLVSGPESPKSIVELVAMARPVAAVYVADQRPPNTELLEQLISHYPQLPIFIGLGGSEPLAPSLQVPQVSKIRSFAALFHEIVAIANNPSFGSDYWQDQTRLVSLEHLR</sequence>
<evidence type="ECO:0000313" key="3">
    <source>
        <dbReference type="EMBL" id="XBH20593.1"/>
    </source>
</evidence>
<dbReference type="InterPro" id="IPR009061">
    <property type="entry name" value="DNA-bd_dom_put_sf"/>
</dbReference>
<name>A0AAU7DUC2_9MICO</name>
<evidence type="ECO:0000256" key="1">
    <source>
        <dbReference type="SAM" id="MobiDB-lite"/>
    </source>
</evidence>
<dbReference type="SMART" id="SM00422">
    <property type="entry name" value="HTH_MERR"/>
    <property type="match status" value="1"/>
</dbReference>
<feature type="region of interest" description="Disordered" evidence="1">
    <location>
        <begin position="1"/>
        <end position="28"/>
    </location>
</feature>
<gene>
    <name evidence="3" type="ORF">V5R04_10140</name>
</gene>
<accession>A0AAU7DUC2</accession>
<dbReference type="AlphaFoldDB" id="A0AAU7DUC2"/>
<dbReference type="EMBL" id="CP146203">
    <property type="protein sequence ID" value="XBH20593.1"/>
    <property type="molecule type" value="Genomic_DNA"/>
</dbReference>
<proteinExistence type="predicted"/>
<dbReference type="Gene3D" id="1.10.1660.10">
    <property type="match status" value="1"/>
</dbReference>
<protein>
    <submittedName>
        <fullName evidence="3">MerR family transcriptional regulator</fullName>
    </submittedName>
</protein>
<feature type="domain" description="HTH merR-type" evidence="2">
    <location>
        <begin position="35"/>
        <end position="89"/>
    </location>
</feature>